<feature type="transmembrane region" description="Helical" evidence="1">
    <location>
        <begin position="168"/>
        <end position="189"/>
    </location>
</feature>
<organism evidence="2 3">
    <name type="scientific">Erythrobacter neustonensis</name>
    <dbReference type="NCBI Taxonomy" id="1112"/>
    <lineage>
        <taxon>Bacteria</taxon>
        <taxon>Pseudomonadati</taxon>
        <taxon>Pseudomonadota</taxon>
        <taxon>Alphaproteobacteria</taxon>
        <taxon>Sphingomonadales</taxon>
        <taxon>Erythrobacteraceae</taxon>
        <taxon>Erythrobacter/Porphyrobacter group</taxon>
        <taxon>Erythrobacter</taxon>
    </lineage>
</organism>
<accession>A0A192D836</accession>
<evidence type="ECO:0000256" key="1">
    <source>
        <dbReference type="SAM" id="Phobius"/>
    </source>
</evidence>
<feature type="transmembrane region" description="Helical" evidence="1">
    <location>
        <begin position="242"/>
        <end position="264"/>
    </location>
</feature>
<gene>
    <name evidence="2" type="ORF">A9D12_02310</name>
</gene>
<dbReference type="OrthoDB" id="7056790at2"/>
<dbReference type="EMBL" id="CP016033">
    <property type="protein sequence ID" value="ANK14027.1"/>
    <property type="molecule type" value="Genomic_DNA"/>
</dbReference>
<keyword evidence="1" id="KW-1133">Transmembrane helix</keyword>
<proteinExistence type="predicted"/>
<sequence length="383" mass="42270">MLAQPARAASVPAAAPASAARYLHGPVADFLLLGGSSLLLLPLLFLFPAAEIKVQVAAAMLLLSNVLNHPHFAHSYQIFYRGYRAKAFGPALGREMRARYLFAGLIAPVLLAGFLAYGALAADMRLLGYGANLMALAVGWHYTKQGYGMLMVDAALKRRFFDDRTKQILLANCYAVWLAAWTNLNVSIAAEDLWGLAYYSFAVPQPLHILANAAAAITTAASILAVALHWKAKGTLPVNGMVAYLVSIYLWLLFVNINPVWGFVVPALHSLQYLAVVWRYQLNYEKAQLGSEDFRKGSLARALFGDNPRGHMAVFVLTGAALGFLGFWGIPMLADQWVPYDRQAIAGALFLFVFWVFLNVHHYLLDSVMWRRENPDTRAYLFG</sequence>
<feature type="transmembrane region" description="Helical" evidence="1">
    <location>
        <begin position="100"/>
        <end position="120"/>
    </location>
</feature>
<evidence type="ECO:0000313" key="2">
    <source>
        <dbReference type="EMBL" id="ANK14027.1"/>
    </source>
</evidence>
<keyword evidence="1" id="KW-0812">Transmembrane</keyword>
<feature type="transmembrane region" description="Helical" evidence="1">
    <location>
        <begin position="30"/>
        <end position="50"/>
    </location>
</feature>
<dbReference type="AlphaFoldDB" id="A0A192D836"/>
<dbReference type="Proteomes" id="UP000078263">
    <property type="component" value="Chromosome"/>
</dbReference>
<feature type="transmembrane region" description="Helical" evidence="1">
    <location>
        <begin position="126"/>
        <end position="143"/>
    </location>
</feature>
<feature type="transmembrane region" description="Helical" evidence="1">
    <location>
        <begin position="345"/>
        <end position="365"/>
    </location>
</feature>
<feature type="transmembrane region" description="Helical" evidence="1">
    <location>
        <begin position="312"/>
        <end position="333"/>
    </location>
</feature>
<protein>
    <submittedName>
        <fullName evidence="2">Uncharacterized protein</fullName>
    </submittedName>
</protein>
<dbReference type="KEGG" id="pns:A9D12_02310"/>
<feature type="transmembrane region" description="Helical" evidence="1">
    <location>
        <begin position="209"/>
        <end position="230"/>
    </location>
</feature>
<reference evidence="2 3" key="1">
    <citation type="submission" date="2016-05" db="EMBL/GenBank/DDBJ databases">
        <title>Compelete Genome Sequence of Bacteriochlorophyll-Synthesizing Bacterium Porphyrobacter neustonensis DSM 9434.</title>
        <authorList>
            <person name="Shi X.-L."/>
            <person name="Wu Y.-H."/>
            <person name="Cheng H."/>
            <person name="Xu L."/>
            <person name="Zhang X.-Q."/>
            <person name="Wang C.-S."/>
            <person name="Xu X.-W."/>
        </authorList>
    </citation>
    <scope>NUCLEOTIDE SEQUENCE [LARGE SCALE GENOMIC DNA]</scope>
    <source>
        <strain evidence="2 3">DSM 9434</strain>
    </source>
</reference>
<feature type="transmembrane region" description="Helical" evidence="1">
    <location>
        <begin position="56"/>
        <end position="79"/>
    </location>
</feature>
<name>A0A192D836_9SPHN</name>
<keyword evidence="3" id="KW-1185">Reference proteome</keyword>
<dbReference type="STRING" id="1112.A9D12_02310"/>
<keyword evidence="1" id="KW-0472">Membrane</keyword>
<evidence type="ECO:0000313" key="3">
    <source>
        <dbReference type="Proteomes" id="UP000078263"/>
    </source>
</evidence>